<dbReference type="OrthoDB" id="3503419at2759"/>
<dbReference type="GeneID" id="81392772"/>
<proteinExistence type="predicted"/>
<sequence length="382" mass="42679">MRGLKDYVGTKIHPLVKSRNWHRITIRGHYVRDGENVHVSSLEKKKGFNWQRPTATIIDENTLEISCFPGRDYVLHYAKLLAADLALRKVKRSTTTLEYILPSTEECMDILLKSNLKHLDGVDTLVLGYVGYLSSTKPPAPSAPWETGDSVSGSDGSTQLFAWRRFTRPDGTKIAFLASKMSLWGDIIGNVVRAQRQLSKTSVTSVIYMGKVGALKPEDKPYASLATGHGSFIDGSDQVWNSALDATISTFHFSSSTLKQGKHINVASPLDETKTWFGEWKSKASWVDCEVGYLAQACEEGKAQFGYLHFISDNVDGPGGYTLGSKYGNEKGSRKTLLGLMRWVLADYLDLDVLRRVPLYWDDHSEFPDLDPECDPENDFPE</sequence>
<evidence type="ECO:0000313" key="2">
    <source>
        <dbReference type="Proteomes" id="UP001141434"/>
    </source>
</evidence>
<organism evidence="1 2">
    <name type="scientific">Penicillium alfredii</name>
    <dbReference type="NCBI Taxonomy" id="1506179"/>
    <lineage>
        <taxon>Eukaryota</taxon>
        <taxon>Fungi</taxon>
        <taxon>Dikarya</taxon>
        <taxon>Ascomycota</taxon>
        <taxon>Pezizomycotina</taxon>
        <taxon>Eurotiomycetes</taxon>
        <taxon>Eurotiomycetidae</taxon>
        <taxon>Eurotiales</taxon>
        <taxon>Aspergillaceae</taxon>
        <taxon>Penicillium</taxon>
    </lineage>
</organism>
<reference evidence="1" key="1">
    <citation type="submission" date="2022-11" db="EMBL/GenBank/DDBJ databases">
        <authorList>
            <person name="Petersen C."/>
        </authorList>
    </citation>
    <scope>NUCLEOTIDE SEQUENCE</scope>
    <source>
        <strain evidence="1">IBT 34128</strain>
    </source>
</reference>
<protein>
    <submittedName>
        <fullName evidence="1">Uncharacterized protein</fullName>
    </submittedName>
</protein>
<evidence type="ECO:0000313" key="1">
    <source>
        <dbReference type="EMBL" id="KAJ5105675.1"/>
    </source>
</evidence>
<dbReference type="Proteomes" id="UP001141434">
    <property type="component" value="Unassembled WGS sequence"/>
</dbReference>
<dbReference type="GO" id="GO:0003824">
    <property type="term" value="F:catalytic activity"/>
    <property type="evidence" value="ECO:0007669"/>
    <property type="project" value="InterPro"/>
</dbReference>
<dbReference type="EMBL" id="JAPMSZ010000004">
    <property type="protein sequence ID" value="KAJ5105675.1"/>
    <property type="molecule type" value="Genomic_DNA"/>
</dbReference>
<dbReference type="InterPro" id="IPR035994">
    <property type="entry name" value="Nucleoside_phosphorylase_sf"/>
</dbReference>
<accession>A0A9W9KGK0</accession>
<dbReference type="GO" id="GO:0009116">
    <property type="term" value="P:nucleoside metabolic process"/>
    <property type="evidence" value="ECO:0007669"/>
    <property type="project" value="InterPro"/>
</dbReference>
<name>A0A9W9KGK0_9EURO</name>
<dbReference type="AlphaFoldDB" id="A0A9W9KGK0"/>
<dbReference type="SUPFAM" id="SSF53167">
    <property type="entry name" value="Purine and uridine phosphorylases"/>
    <property type="match status" value="1"/>
</dbReference>
<comment type="caution">
    <text evidence="1">The sequence shown here is derived from an EMBL/GenBank/DDBJ whole genome shotgun (WGS) entry which is preliminary data.</text>
</comment>
<keyword evidence="2" id="KW-1185">Reference proteome</keyword>
<gene>
    <name evidence="1" type="ORF">NUU61_003022</name>
</gene>
<dbReference type="RefSeq" id="XP_056514671.1">
    <property type="nucleotide sequence ID" value="XM_056653604.1"/>
</dbReference>
<reference evidence="1" key="2">
    <citation type="journal article" date="2023" name="IMA Fungus">
        <title>Comparative genomic study of the Penicillium genus elucidates a diverse pangenome and 15 lateral gene transfer events.</title>
        <authorList>
            <person name="Petersen C."/>
            <person name="Sorensen T."/>
            <person name="Nielsen M.R."/>
            <person name="Sondergaard T.E."/>
            <person name="Sorensen J.L."/>
            <person name="Fitzpatrick D.A."/>
            <person name="Frisvad J.C."/>
            <person name="Nielsen K.L."/>
        </authorList>
    </citation>
    <scope>NUCLEOTIDE SEQUENCE</scope>
    <source>
        <strain evidence="1">IBT 34128</strain>
    </source>
</reference>